<dbReference type="InParanoid" id="A0A2G5ENV1"/>
<dbReference type="EMBL" id="KZ305023">
    <property type="protein sequence ID" value="PIA57409.1"/>
    <property type="molecule type" value="Genomic_DNA"/>
</dbReference>
<accession>A0A2G5ENV1</accession>
<protein>
    <submittedName>
        <fullName evidence="2">Uncharacterized protein</fullName>
    </submittedName>
</protein>
<proteinExistence type="predicted"/>
<name>A0A2G5ENV1_AQUCA</name>
<sequence length="73" mass="7430">TYYFSYGFYAGGIVDVIKIATGRHTFASSLAGFGTGAFCKLRQGPKAAAVAAAIGGLAAAGIVAYNNPKIIKI</sequence>
<feature type="transmembrane region" description="Helical" evidence="1">
    <location>
        <begin position="47"/>
        <end position="65"/>
    </location>
</feature>
<keyword evidence="3" id="KW-1185">Reference proteome</keyword>
<dbReference type="OrthoDB" id="10546900at2759"/>
<organism evidence="2 3">
    <name type="scientific">Aquilegia coerulea</name>
    <name type="common">Rocky mountain columbine</name>
    <dbReference type="NCBI Taxonomy" id="218851"/>
    <lineage>
        <taxon>Eukaryota</taxon>
        <taxon>Viridiplantae</taxon>
        <taxon>Streptophyta</taxon>
        <taxon>Embryophyta</taxon>
        <taxon>Tracheophyta</taxon>
        <taxon>Spermatophyta</taxon>
        <taxon>Magnoliopsida</taxon>
        <taxon>Ranunculales</taxon>
        <taxon>Ranunculaceae</taxon>
        <taxon>Thalictroideae</taxon>
        <taxon>Aquilegia</taxon>
    </lineage>
</organism>
<dbReference type="AlphaFoldDB" id="A0A2G5ENV1"/>
<evidence type="ECO:0000313" key="3">
    <source>
        <dbReference type="Proteomes" id="UP000230069"/>
    </source>
</evidence>
<feature type="non-terminal residue" evidence="2">
    <location>
        <position position="1"/>
    </location>
</feature>
<keyword evidence="1" id="KW-0812">Transmembrane</keyword>
<reference evidence="2 3" key="1">
    <citation type="submission" date="2017-09" db="EMBL/GenBank/DDBJ databases">
        <title>WGS assembly of Aquilegia coerulea Goldsmith.</title>
        <authorList>
            <person name="Hodges S."/>
            <person name="Kramer E."/>
            <person name="Nordborg M."/>
            <person name="Tomkins J."/>
            <person name="Borevitz J."/>
            <person name="Derieg N."/>
            <person name="Yan J."/>
            <person name="Mihaltcheva S."/>
            <person name="Hayes R.D."/>
            <person name="Rokhsar D."/>
        </authorList>
    </citation>
    <scope>NUCLEOTIDE SEQUENCE [LARGE SCALE GENOMIC DNA]</scope>
    <source>
        <strain evidence="3">cv. Goldsmith</strain>
    </source>
</reference>
<gene>
    <name evidence="2" type="ORF">AQUCO_00600260v1</name>
</gene>
<dbReference type="Proteomes" id="UP000230069">
    <property type="component" value="Unassembled WGS sequence"/>
</dbReference>
<evidence type="ECO:0000313" key="2">
    <source>
        <dbReference type="EMBL" id="PIA57409.1"/>
    </source>
</evidence>
<keyword evidence="1" id="KW-0472">Membrane</keyword>
<keyword evidence="1" id="KW-1133">Transmembrane helix</keyword>
<evidence type="ECO:0000256" key="1">
    <source>
        <dbReference type="SAM" id="Phobius"/>
    </source>
</evidence>